<gene>
    <name evidence="7" type="ORF">IP93_02968</name>
</gene>
<dbReference type="GO" id="GO:0003677">
    <property type="term" value="F:DNA binding"/>
    <property type="evidence" value="ECO:0007669"/>
    <property type="project" value="UniProtKB-KW"/>
</dbReference>
<dbReference type="Pfam" id="PF13700">
    <property type="entry name" value="DUF4158"/>
    <property type="match status" value="1"/>
</dbReference>
<evidence type="ECO:0000256" key="4">
    <source>
        <dbReference type="ARBA" id="ARBA00023172"/>
    </source>
</evidence>
<reference evidence="7 8" key="1">
    <citation type="journal article" date="2015" name="Stand. Genomic Sci.">
        <title>Genomic Encyclopedia of Bacterial and Archaeal Type Strains, Phase III: the genomes of soil and plant-associated and newly described type strains.</title>
        <authorList>
            <person name="Whitman W.B."/>
            <person name="Woyke T."/>
            <person name="Klenk H.P."/>
            <person name="Zhou Y."/>
            <person name="Lilburn T.G."/>
            <person name="Beck B.J."/>
            <person name="De Vos P."/>
            <person name="Vandamme P."/>
            <person name="Eisen J.A."/>
            <person name="Garrity G."/>
            <person name="Hugenholtz P."/>
            <person name="Kyrpides N.C."/>
        </authorList>
    </citation>
    <scope>NUCLEOTIDE SEQUENCE [LARGE SCALE GENOMIC DNA]</scope>
    <source>
        <strain evidence="7 8">CGMCC 1.10136</strain>
    </source>
</reference>
<comment type="caution">
    <text evidence="7">The sequence shown here is derived from an EMBL/GenBank/DDBJ whole genome shotgun (WGS) entry which is preliminary data.</text>
</comment>
<dbReference type="InterPro" id="IPR047653">
    <property type="entry name" value="Tn3-like_transpos"/>
</dbReference>
<dbReference type="EMBL" id="VLKP01000017">
    <property type="protein sequence ID" value="TWI06348.1"/>
    <property type="molecule type" value="Genomic_DNA"/>
</dbReference>
<dbReference type="Pfam" id="PF01526">
    <property type="entry name" value="DDE_Tnp_Tn3"/>
    <property type="match status" value="1"/>
</dbReference>
<evidence type="ECO:0000259" key="6">
    <source>
        <dbReference type="Pfam" id="PF13700"/>
    </source>
</evidence>
<sequence length="982" mass="110671">MTSIDRTAYPRFRKKALDRELATAYTPTDDEIELFNRKFSKSAPHRLAYAMLFKSFQRLGYLPAVADVPPYVVVHLRTCLKLRRNVVPSPLGEATYRRYQKDILKRCKARRFGRDALHAAAEAMAEAAAVQDHPADIINASLAVLGRERFELPAFSTLDRLCRRVRTTINTRVFAGIDARLSEADKAQLDALLDVPGGGKSLLFQLKKRARKDSATNLRALLDHLDFLDGLVRVEGVLDEVPHVKRRHFAAEAAAMDASELRDYGPVKRRALLACLLAHARATTRDEIAEMFIRRMAKIHRAAKDALELDRLAFRERTDAMVATIADVIRLLAEHPADADAGRAIRHLIEDRGGIQPLLRDCEALMQFHGDQHLRYILKPLEGFRSLFMRMLRTLEFVSTTEDTTLIDAMVVLRRHGRSAYLTESVDLGFAIHAWRELIIERAESAERYRFDFFQACVFSSLANELRSGDIAIVGAIAHGDYRAMLVPWDDCETPAKAHCDELGLPADATGFVAELRERLRVQALTTDADYLQNAALVIDPNGEPHLKRHAARPIPPGTEALAAAISERMPVRGIVDILWDVHCWTDYTRQFGPISGSEPKLESAASRYVVTLFAYGCNLGPAQTARHMRGAVSSHQIGFVNRRHIDATKLEAASRDVVNAFAAMHLPRFWGDGSSAAADGTQHDLYEDNALASYHVRYGGVGGIAYHHVSDTYVALFTQFLGCGVWEGVHILDMHYKNSSDLQPDRLHADTQGQSLPIFALAYLLGIQLMPRIRNWKDYRFFRPDPGTRYDHIEPLFRESVDWELVERHFKDLLQVVVSIRAGRIAPSTLLRKLGNYSRKNRLYHAFKALGTAVRTLYLLRYIQDGPLRVEVTASCNKAESFNGFSKHLRFGGEVITQNDPIEQEKAVKYTHVVANAVILWNSVHQTRIIRALRKGGWKITVAQVACLSPYPTQHIKRFGDYWLNFEEAPDPIDGELELDA</sequence>
<keyword evidence="3" id="KW-0238">DNA-binding</keyword>
<feature type="domain" description="Tn3 transposase DDE" evidence="5">
    <location>
        <begin position="577"/>
        <end position="963"/>
    </location>
</feature>
<dbReference type="InterPro" id="IPR025296">
    <property type="entry name" value="DUF4158"/>
</dbReference>
<evidence type="ECO:0000256" key="3">
    <source>
        <dbReference type="ARBA" id="ARBA00023125"/>
    </source>
</evidence>
<keyword evidence="2" id="KW-0815">Transposition</keyword>
<name>A0A562LFF8_9GAMM</name>
<dbReference type="OrthoDB" id="5292689at2"/>
<organism evidence="7 8">
    <name type="scientific">Aerolutibacter ruishenii</name>
    <dbReference type="NCBI Taxonomy" id="686800"/>
    <lineage>
        <taxon>Bacteria</taxon>
        <taxon>Pseudomonadati</taxon>
        <taxon>Pseudomonadota</taxon>
        <taxon>Gammaproteobacteria</taxon>
        <taxon>Lysobacterales</taxon>
        <taxon>Lysobacteraceae</taxon>
        <taxon>Aerolutibacter</taxon>
    </lineage>
</organism>
<evidence type="ECO:0000256" key="1">
    <source>
        <dbReference type="ARBA" id="ARBA00009402"/>
    </source>
</evidence>
<dbReference type="NCBIfam" id="NF033527">
    <property type="entry name" value="transpos_Tn3"/>
    <property type="match status" value="1"/>
</dbReference>
<dbReference type="InterPro" id="IPR002513">
    <property type="entry name" value="Tn3_Tnp_DDE_dom"/>
</dbReference>
<evidence type="ECO:0000313" key="8">
    <source>
        <dbReference type="Proteomes" id="UP000316471"/>
    </source>
</evidence>
<dbReference type="AlphaFoldDB" id="A0A562LFF8"/>
<evidence type="ECO:0000313" key="7">
    <source>
        <dbReference type="EMBL" id="TWI06348.1"/>
    </source>
</evidence>
<proteinExistence type="inferred from homology"/>
<dbReference type="GO" id="GO:0004803">
    <property type="term" value="F:transposase activity"/>
    <property type="evidence" value="ECO:0007669"/>
    <property type="project" value="InterPro"/>
</dbReference>
<keyword evidence="4" id="KW-0233">DNA recombination</keyword>
<dbReference type="GO" id="GO:0006313">
    <property type="term" value="P:DNA transposition"/>
    <property type="evidence" value="ECO:0007669"/>
    <property type="project" value="InterPro"/>
</dbReference>
<dbReference type="Proteomes" id="UP000316471">
    <property type="component" value="Unassembled WGS sequence"/>
</dbReference>
<keyword evidence="8" id="KW-1185">Reference proteome</keyword>
<protein>
    <submittedName>
        <fullName evidence="7">TnpA family transposase</fullName>
    </submittedName>
</protein>
<evidence type="ECO:0000259" key="5">
    <source>
        <dbReference type="Pfam" id="PF01526"/>
    </source>
</evidence>
<comment type="similarity">
    <text evidence="1">Belongs to the transposase 7 family.</text>
</comment>
<dbReference type="RefSeq" id="WP_144816985.1">
    <property type="nucleotide sequence ID" value="NZ_VLKP01000017.1"/>
</dbReference>
<feature type="domain" description="DUF4158" evidence="6">
    <location>
        <begin position="1"/>
        <end position="165"/>
    </location>
</feature>
<accession>A0A562LFF8</accession>
<evidence type="ECO:0000256" key="2">
    <source>
        <dbReference type="ARBA" id="ARBA00022578"/>
    </source>
</evidence>